<dbReference type="EMBL" id="CAFBMK010000030">
    <property type="protein sequence ID" value="CAB4904408.1"/>
    <property type="molecule type" value="Genomic_DNA"/>
</dbReference>
<feature type="transmembrane region" description="Helical" evidence="12">
    <location>
        <begin position="113"/>
        <end position="134"/>
    </location>
</feature>
<reference evidence="13" key="1">
    <citation type="submission" date="2020-05" db="EMBL/GenBank/DDBJ databases">
        <authorList>
            <person name="Chiriac C."/>
            <person name="Salcher M."/>
            <person name="Ghai R."/>
            <person name="Kavagutti S V."/>
        </authorList>
    </citation>
    <scope>NUCLEOTIDE SEQUENCE</scope>
</reference>
<keyword evidence="8" id="KW-0350">Heme biosynthesis</keyword>
<accession>A0A6J7GCZ8</accession>
<evidence type="ECO:0000256" key="12">
    <source>
        <dbReference type="SAM" id="Phobius"/>
    </source>
</evidence>
<feature type="transmembrane region" description="Helical" evidence="12">
    <location>
        <begin position="238"/>
        <end position="255"/>
    </location>
</feature>
<keyword evidence="5 12" id="KW-1133">Transmembrane helix</keyword>
<feature type="transmembrane region" description="Helical" evidence="12">
    <location>
        <begin position="181"/>
        <end position="200"/>
    </location>
</feature>
<feature type="transmembrane region" description="Helical" evidence="12">
    <location>
        <begin position="29"/>
        <end position="50"/>
    </location>
</feature>
<evidence type="ECO:0000256" key="8">
    <source>
        <dbReference type="ARBA" id="ARBA00023133"/>
    </source>
</evidence>
<sequence length="336" mass="35740">MATVAPASTQGPRRAQFLRRRFVSSAQRMLLAARLTLIANVGIMLSGALVRVTGSGLGCSNWPKCDTRVLPSQAHAPTFIEFGNRLLTFAVSATAIFAIFCALTLVVYRRQLFWISLGLLGGVFMQAVIGGMSVLYDLDWIWISAHYMVSLLLLVVPSAVLTWKAGKDTSAPRQHLAADRLTARTVFALLPVGAVALWAGTLATAAGPNSGGEGTGDIVKRFDVHGTGTLEWIVHRHGALSAIFGLLIIAAWGVAKWRKAGERLTLVLTLAGMLVALQGMLGLVQYGLELPGGLVWVHVTLATLTWTTVVWAWLVAGSARRFSSPQVASSSAVAAG</sequence>
<keyword evidence="2" id="KW-1003">Cell membrane</keyword>
<dbReference type="Pfam" id="PF02628">
    <property type="entry name" value="COX15-CtaA"/>
    <property type="match status" value="1"/>
</dbReference>
<dbReference type="GO" id="GO:0016491">
    <property type="term" value="F:oxidoreductase activity"/>
    <property type="evidence" value="ECO:0007669"/>
    <property type="project" value="UniProtKB-KW"/>
</dbReference>
<evidence type="ECO:0000256" key="3">
    <source>
        <dbReference type="ARBA" id="ARBA00022692"/>
    </source>
</evidence>
<dbReference type="AlphaFoldDB" id="A0A6J7GCZ8"/>
<evidence type="ECO:0000256" key="5">
    <source>
        <dbReference type="ARBA" id="ARBA00022989"/>
    </source>
</evidence>
<gene>
    <name evidence="13" type="ORF">UFOPK3564_00783</name>
</gene>
<keyword evidence="4" id="KW-0479">Metal-binding</keyword>
<name>A0A6J7GCZ8_9ZZZZ</name>
<comment type="subcellular location">
    <subcellularLocation>
        <location evidence="1">Membrane</location>
        <topology evidence="1">Multi-pass membrane protein</topology>
    </subcellularLocation>
</comment>
<keyword evidence="3 12" id="KW-0812">Transmembrane</keyword>
<proteinExistence type="predicted"/>
<evidence type="ECO:0000256" key="10">
    <source>
        <dbReference type="ARBA" id="ARBA00023157"/>
    </source>
</evidence>
<evidence type="ECO:0000256" key="11">
    <source>
        <dbReference type="ARBA" id="ARBA00023444"/>
    </source>
</evidence>
<dbReference type="PANTHER" id="PTHR35457:SF1">
    <property type="entry name" value="HEME A SYNTHASE"/>
    <property type="match status" value="1"/>
</dbReference>
<dbReference type="PANTHER" id="PTHR35457">
    <property type="entry name" value="HEME A SYNTHASE"/>
    <property type="match status" value="1"/>
</dbReference>
<keyword evidence="9 12" id="KW-0472">Membrane</keyword>
<evidence type="ECO:0000256" key="2">
    <source>
        <dbReference type="ARBA" id="ARBA00022475"/>
    </source>
</evidence>
<evidence type="ECO:0000256" key="1">
    <source>
        <dbReference type="ARBA" id="ARBA00004141"/>
    </source>
</evidence>
<organism evidence="13">
    <name type="scientific">freshwater metagenome</name>
    <dbReference type="NCBI Taxonomy" id="449393"/>
    <lineage>
        <taxon>unclassified sequences</taxon>
        <taxon>metagenomes</taxon>
        <taxon>ecological metagenomes</taxon>
    </lineage>
</organism>
<comment type="pathway">
    <text evidence="11">Porphyrin-containing compound metabolism.</text>
</comment>
<evidence type="ECO:0000256" key="9">
    <source>
        <dbReference type="ARBA" id="ARBA00023136"/>
    </source>
</evidence>
<keyword evidence="6" id="KW-0560">Oxidoreductase</keyword>
<feature type="transmembrane region" description="Helical" evidence="12">
    <location>
        <begin position="140"/>
        <end position="161"/>
    </location>
</feature>
<dbReference type="GO" id="GO:0006784">
    <property type="term" value="P:heme A biosynthetic process"/>
    <property type="evidence" value="ECO:0007669"/>
    <property type="project" value="InterPro"/>
</dbReference>
<keyword evidence="10" id="KW-1015">Disulfide bond</keyword>
<keyword evidence="7" id="KW-0408">Iron</keyword>
<dbReference type="InterPro" id="IPR050450">
    <property type="entry name" value="COX15/CtaA_HemeA_synthase"/>
</dbReference>
<protein>
    <submittedName>
        <fullName evidence="13">Unannotated protein</fullName>
    </submittedName>
</protein>
<evidence type="ECO:0000256" key="6">
    <source>
        <dbReference type="ARBA" id="ARBA00023002"/>
    </source>
</evidence>
<evidence type="ECO:0000313" key="13">
    <source>
        <dbReference type="EMBL" id="CAB4904408.1"/>
    </source>
</evidence>
<dbReference type="GO" id="GO:0046872">
    <property type="term" value="F:metal ion binding"/>
    <property type="evidence" value="ECO:0007669"/>
    <property type="project" value="UniProtKB-KW"/>
</dbReference>
<feature type="transmembrane region" description="Helical" evidence="12">
    <location>
        <begin position="267"/>
        <end position="288"/>
    </location>
</feature>
<feature type="transmembrane region" description="Helical" evidence="12">
    <location>
        <begin position="294"/>
        <end position="316"/>
    </location>
</feature>
<feature type="transmembrane region" description="Helical" evidence="12">
    <location>
        <begin position="86"/>
        <end position="106"/>
    </location>
</feature>
<dbReference type="InterPro" id="IPR003780">
    <property type="entry name" value="COX15/CtaA_fam"/>
</dbReference>
<dbReference type="GO" id="GO:0016020">
    <property type="term" value="C:membrane"/>
    <property type="evidence" value="ECO:0007669"/>
    <property type="project" value="UniProtKB-SubCell"/>
</dbReference>
<evidence type="ECO:0000256" key="4">
    <source>
        <dbReference type="ARBA" id="ARBA00022723"/>
    </source>
</evidence>
<evidence type="ECO:0000256" key="7">
    <source>
        <dbReference type="ARBA" id="ARBA00023004"/>
    </source>
</evidence>